<evidence type="ECO:0000313" key="4">
    <source>
        <dbReference type="Proteomes" id="UP000000488"/>
    </source>
</evidence>
<sequence length="569" mass="61442">MEYVNGSLLVTVQTQGGTPDKIELLRSGEPLATLLPPFQFTWDTTVFREGVHHLQARAEWKGHTFKSDAHPVTVDRTGPTVSSSSPNAFETLFSETATLRVTFSEPIRLKSAEAPMASIQVDYQEWSSRMTLSDDRLSLSTTMIQPYLLPSEGSASMSCEDITDLAGNPAQFNSYSGPRIHWSWRVPSFKSEPAFSFERTPGVREGASVAGRPALAVESGGALVVAVADSHGMTERNETDGARIVVGRLAGNVWAVLGAPFAAPGAREEATVSRPQLALGSDGHPVVAFLQRDSASAGAALHVFQWRPPAWMPLGARLNLAEDAAPYDVALAMDSEGRPVVAWSASDGVRVRRWTEGQWLALGDIQRVGTGPGSTVSTDAPALSVDGSGGIFVAWAEAESADVLAGLHVRHWNGAGWTALGERLLHDRYFPDRYRVTQPALATLPDGRPVAVWGEMHGSEYHDGMVVARWSGSAWNLEVATSWEEGLDGEKRRWPTVAVDGHGRVLTTFIGGRSSSSLYANWYPRELHRKERVRDYSGAVPTSLALDAAGHPVIAVSKGGSLSIYRPNQ</sequence>
<feature type="domain" description="SbsA Ig-like" evidence="2">
    <location>
        <begin position="75"/>
        <end position="168"/>
    </location>
</feature>
<evidence type="ECO:0000256" key="1">
    <source>
        <dbReference type="ARBA" id="ARBA00022729"/>
    </source>
</evidence>
<dbReference type="Pfam" id="PF13205">
    <property type="entry name" value="Big_5"/>
    <property type="match status" value="1"/>
</dbReference>
<protein>
    <recommendedName>
        <fullName evidence="2">SbsA Ig-like domain-containing protein</fullName>
    </recommendedName>
</protein>
<dbReference type="SUPFAM" id="SSF89372">
    <property type="entry name" value="Fucose-specific lectin"/>
    <property type="match status" value="1"/>
</dbReference>
<proteinExistence type="predicted"/>
<name>F8C8X0_MYXFH</name>
<dbReference type="eggNOG" id="ENOG50349QF">
    <property type="taxonomic scope" value="Bacteria"/>
</dbReference>
<reference evidence="3 4" key="1">
    <citation type="journal article" date="2011" name="J. Bacteriol.">
        <title>Genome sequence of the halotolerant marine bacterium Myxococcus fulvus HW-1.</title>
        <authorList>
            <person name="Li Z.F."/>
            <person name="Li X."/>
            <person name="Liu H."/>
            <person name="Liu X."/>
            <person name="Han K."/>
            <person name="Wu Z.H."/>
            <person name="Hu W."/>
            <person name="Li F.F."/>
            <person name="Li Y.Z."/>
        </authorList>
    </citation>
    <scope>NUCLEOTIDE SEQUENCE [LARGE SCALE GENOMIC DNA]</scope>
    <source>
        <strain evidence="4">ATCC BAA-855 / HW-1</strain>
    </source>
</reference>
<dbReference type="STRING" id="483219.LILAB_12815"/>
<accession>F8C8X0</accession>
<evidence type="ECO:0000313" key="3">
    <source>
        <dbReference type="EMBL" id="AEI64470.1"/>
    </source>
</evidence>
<dbReference type="AlphaFoldDB" id="F8C8X0"/>
<dbReference type="Proteomes" id="UP000000488">
    <property type="component" value="Chromosome"/>
</dbReference>
<evidence type="ECO:0000259" key="2">
    <source>
        <dbReference type="Pfam" id="PF13205"/>
    </source>
</evidence>
<dbReference type="EMBL" id="CP002830">
    <property type="protein sequence ID" value="AEI64470.1"/>
    <property type="molecule type" value="Genomic_DNA"/>
</dbReference>
<dbReference type="InterPro" id="IPR032812">
    <property type="entry name" value="SbsA_Ig"/>
</dbReference>
<keyword evidence="1" id="KW-0732">Signal</keyword>
<dbReference type="KEGG" id="mfu:LILAB_12815"/>
<organism evidence="3 4">
    <name type="scientific">Myxococcus fulvus (strain ATCC BAA-855 / HW-1)</name>
    <dbReference type="NCBI Taxonomy" id="483219"/>
    <lineage>
        <taxon>Bacteria</taxon>
        <taxon>Pseudomonadati</taxon>
        <taxon>Myxococcota</taxon>
        <taxon>Myxococcia</taxon>
        <taxon>Myxococcales</taxon>
        <taxon>Cystobacterineae</taxon>
        <taxon>Myxococcaceae</taxon>
        <taxon>Myxococcus</taxon>
    </lineage>
</organism>
<dbReference type="HOGENOM" id="CLU_430733_0_0_7"/>
<gene>
    <name evidence="3" type="ordered locus">LILAB_12815</name>
</gene>